<dbReference type="AlphaFoldDB" id="A0A1I2HLS7"/>
<keyword evidence="11" id="KW-1185">Reference proteome</keyword>
<proteinExistence type="inferred from homology"/>
<dbReference type="OrthoDB" id="6637947at2"/>
<feature type="region of interest" description="Disordered" evidence="8">
    <location>
        <begin position="286"/>
        <end position="309"/>
    </location>
</feature>
<evidence type="ECO:0000256" key="4">
    <source>
        <dbReference type="ARBA" id="ARBA00022692"/>
    </source>
</evidence>
<keyword evidence="2 7" id="KW-0813">Transport</keyword>
<feature type="domain" description="ABC transmembrane type-1" evidence="9">
    <location>
        <begin position="81"/>
        <end position="274"/>
    </location>
</feature>
<evidence type="ECO:0000256" key="3">
    <source>
        <dbReference type="ARBA" id="ARBA00022475"/>
    </source>
</evidence>
<dbReference type="EMBL" id="FONG01000011">
    <property type="protein sequence ID" value="SFF30632.1"/>
    <property type="molecule type" value="Genomic_DNA"/>
</dbReference>
<dbReference type="InterPro" id="IPR000515">
    <property type="entry name" value="MetI-like"/>
</dbReference>
<sequence length="309" mass="32468">MTRRHHVRFRVPANRKVRVGLAVFLLLVLVAAFGQLFVGHVLGQSANRLHAGGNLESPSGRHWLGTTSFGQDVFAQLVAGTRTSLLVGLIGGAIATALAVLLGVLSGYTTGRSGAALTAFVNIFLVIPGLPLLILVASYTRGRGGWLTVAVIIGLTSWAGGARAKRAQTLSLRNRDFVEAANYSGESRTRILLLEVIPHLAPVIASTFLFSVVGSIAAEAGLDFIGAGHASTVSWGTMLYWVQSQGALQSGAWWWFLPPGLCIALVGTAAGLINFGVDELADPRLRTRKPGSAAGRSRRSGGVTPEGAR</sequence>
<evidence type="ECO:0000256" key="6">
    <source>
        <dbReference type="ARBA" id="ARBA00023136"/>
    </source>
</evidence>
<dbReference type="InterPro" id="IPR035906">
    <property type="entry name" value="MetI-like_sf"/>
</dbReference>
<evidence type="ECO:0000256" key="1">
    <source>
        <dbReference type="ARBA" id="ARBA00004651"/>
    </source>
</evidence>
<comment type="similarity">
    <text evidence="7">Belongs to the binding-protein-dependent transport system permease family.</text>
</comment>
<feature type="transmembrane region" description="Helical" evidence="7">
    <location>
        <begin position="145"/>
        <end position="164"/>
    </location>
</feature>
<evidence type="ECO:0000313" key="10">
    <source>
        <dbReference type="EMBL" id="SFF30632.1"/>
    </source>
</evidence>
<dbReference type="RefSeq" id="WP_093714920.1">
    <property type="nucleotide sequence ID" value="NZ_FONG01000011.1"/>
</dbReference>
<organism evidence="10 11">
    <name type="scientific">Actinacidiphila alni</name>
    <dbReference type="NCBI Taxonomy" id="380248"/>
    <lineage>
        <taxon>Bacteria</taxon>
        <taxon>Bacillati</taxon>
        <taxon>Actinomycetota</taxon>
        <taxon>Actinomycetes</taxon>
        <taxon>Kitasatosporales</taxon>
        <taxon>Streptomycetaceae</taxon>
        <taxon>Actinacidiphila</taxon>
    </lineage>
</organism>
<keyword evidence="3" id="KW-1003">Cell membrane</keyword>
<accession>A0A1I2HLS7</accession>
<feature type="transmembrane region" description="Helical" evidence="7">
    <location>
        <begin position="117"/>
        <end position="139"/>
    </location>
</feature>
<dbReference type="CDD" id="cd06261">
    <property type="entry name" value="TM_PBP2"/>
    <property type="match status" value="1"/>
</dbReference>
<dbReference type="PROSITE" id="PS50928">
    <property type="entry name" value="ABC_TM1"/>
    <property type="match status" value="1"/>
</dbReference>
<dbReference type="GO" id="GO:0071916">
    <property type="term" value="F:dipeptide transmembrane transporter activity"/>
    <property type="evidence" value="ECO:0007669"/>
    <property type="project" value="TreeGrafter"/>
</dbReference>
<evidence type="ECO:0000256" key="7">
    <source>
        <dbReference type="RuleBase" id="RU363032"/>
    </source>
</evidence>
<dbReference type="InterPro" id="IPR050366">
    <property type="entry name" value="BP-dependent_transpt_permease"/>
</dbReference>
<dbReference type="STRING" id="380248.SAMN05216251_11188"/>
<feature type="transmembrane region" description="Helical" evidence="7">
    <location>
        <begin position="254"/>
        <end position="277"/>
    </location>
</feature>
<reference evidence="10 11" key="1">
    <citation type="submission" date="2016-10" db="EMBL/GenBank/DDBJ databases">
        <authorList>
            <person name="de Groot N.N."/>
        </authorList>
    </citation>
    <scope>NUCLEOTIDE SEQUENCE [LARGE SCALE GENOMIC DNA]</scope>
    <source>
        <strain evidence="10 11">CGMCC 4.3510</strain>
    </source>
</reference>
<feature type="transmembrane region" description="Helical" evidence="7">
    <location>
        <begin position="85"/>
        <end position="105"/>
    </location>
</feature>
<evidence type="ECO:0000256" key="5">
    <source>
        <dbReference type="ARBA" id="ARBA00022989"/>
    </source>
</evidence>
<protein>
    <submittedName>
        <fullName evidence="10">Peptide/nickel transport system permease protein</fullName>
    </submittedName>
</protein>
<dbReference type="PANTHER" id="PTHR43386">
    <property type="entry name" value="OLIGOPEPTIDE TRANSPORT SYSTEM PERMEASE PROTEIN APPC"/>
    <property type="match status" value="1"/>
</dbReference>
<keyword evidence="5 7" id="KW-1133">Transmembrane helix</keyword>
<dbReference type="Gene3D" id="1.10.3720.10">
    <property type="entry name" value="MetI-like"/>
    <property type="match status" value="1"/>
</dbReference>
<dbReference type="SUPFAM" id="SSF161098">
    <property type="entry name" value="MetI-like"/>
    <property type="match status" value="1"/>
</dbReference>
<evidence type="ECO:0000256" key="8">
    <source>
        <dbReference type="SAM" id="MobiDB-lite"/>
    </source>
</evidence>
<dbReference type="PANTHER" id="PTHR43386:SF1">
    <property type="entry name" value="D,D-DIPEPTIDE TRANSPORT SYSTEM PERMEASE PROTEIN DDPC-RELATED"/>
    <property type="match status" value="1"/>
</dbReference>
<keyword evidence="4 7" id="KW-0812">Transmembrane</keyword>
<name>A0A1I2HLS7_9ACTN</name>
<evidence type="ECO:0000259" key="9">
    <source>
        <dbReference type="PROSITE" id="PS50928"/>
    </source>
</evidence>
<feature type="transmembrane region" description="Helical" evidence="7">
    <location>
        <begin position="196"/>
        <end position="218"/>
    </location>
</feature>
<evidence type="ECO:0000313" key="11">
    <source>
        <dbReference type="Proteomes" id="UP000199323"/>
    </source>
</evidence>
<comment type="subcellular location">
    <subcellularLocation>
        <location evidence="1 7">Cell membrane</location>
        <topology evidence="1 7">Multi-pass membrane protein</topology>
    </subcellularLocation>
</comment>
<dbReference type="Pfam" id="PF00528">
    <property type="entry name" value="BPD_transp_1"/>
    <property type="match status" value="1"/>
</dbReference>
<keyword evidence="6 7" id="KW-0472">Membrane</keyword>
<dbReference type="GO" id="GO:0005886">
    <property type="term" value="C:plasma membrane"/>
    <property type="evidence" value="ECO:0007669"/>
    <property type="project" value="UniProtKB-SubCell"/>
</dbReference>
<gene>
    <name evidence="10" type="ORF">SAMN05216251_11188</name>
</gene>
<evidence type="ECO:0000256" key="2">
    <source>
        <dbReference type="ARBA" id="ARBA00022448"/>
    </source>
</evidence>
<dbReference type="Proteomes" id="UP000199323">
    <property type="component" value="Unassembled WGS sequence"/>
</dbReference>